<keyword evidence="2 5" id="KW-0575">Peroxidase</keyword>
<feature type="signal peptide" evidence="6">
    <location>
        <begin position="1"/>
        <end position="22"/>
    </location>
</feature>
<dbReference type="PIRSF" id="PIRSF000303">
    <property type="entry name" value="Glutathion_perox"/>
    <property type="match status" value="1"/>
</dbReference>
<keyword evidence="9" id="KW-1185">Reference proteome</keyword>
<reference evidence="8 9" key="1">
    <citation type="submission" date="2013-09" db="EMBL/GenBank/DDBJ databases">
        <title>Whole genome shotgun sequence of Vibrio azureus NBRC 104587.</title>
        <authorList>
            <person name="Isaki S."/>
            <person name="Hosoyama A."/>
            <person name="Numata M."/>
            <person name="Hashimoto M."/>
            <person name="Hosoyama Y."/>
            <person name="Tsuchikane K."/>
            <person name="Noguchi M."/>
            <person name="Hirakata S."/>
            <person name="Ichikawa N."/>
            <person name="Ohji S."/>
            <person name="Yamazoe A."/>
            <person name="Fujita N."/>
        </authorList>
    </citation>
    <scope>NUCLEOTIDE SEQUENCE [LARGE SCALE GENOMIC DNA]</scope>
    <source>
        <strain evidence="8 9">NBRC 104587</strain>
    </source>
</reference>
<dbReference type="GO" id="GO:0034599">
    <property type="term" value="P:cellular response to oxidative stress"/>
    <property type="evidence" value="ECO:0007669"/>
    <property type="project" value="TreeGrafter"/>
</dbReference>
<evidence type="ECO:0000256" key="5">
    <source>
        <dbReference type="RuleBase" id="RU000499"/>
    </source>
</evidence>
<dbReference type="CDD" id="cd00340">
    <property type="entry name" value="GSH_Peroxidase"/>
    <property type="match status" value="1"/>
</dbReference>
<organism evidence="8 9">
    <name type="scientific">Vibrio azureus NBRC 104587</name>
    <dbReference type="NCBI Taxonomy" id="1219077"/>
    <lineage>
        <taxon>Bacteria</taxon>
        <taxon>Pseudomonadati</taxon>
        <taxon>Pseudomonadota</taxon>
        <taxon>Gammaproteobacteria</taxon>
        <taxon>Vibrionales</taxon>
        <taxon>Vibrionaceae</taxon>
        <taxon>Vibrio</taxon>
    </lineage>
</organism>
<dbReference type="InterPro" id="IPR036249">
    <property type="entry name" value="Thioredoxin-like_sf"/>
</dbReference>
<dbReference type="Gene3D" id="3.40.30.10">
    <property type="entry name" value="Glutaredoxin"/>
    <property type="match status" value="1"/>
</dbReference>
<sequence>MVRTSFLSIFALAIFLQPYSFAANCPELLNVEQRLLNSNKTINLCDEFKGKTLLVVNTASQCGYTSQFKELEQLYQTYKDKGFAVIGFPSNDFHQDRGSEKQTANICYLDYGVTFPMMARTSLSGSQANPVFANIMQQAHVTPKWNFYKYLIDKHGQVVAIFPSSTSPTGQSITHAVEQQL</sequence>
<gene>
    <name evidence="8" type="ORF">VAZ01S_016_00080</name>
</gene>
<dbReference type="PROSITE" id="PS00460">
    <property type="entry name" value="GLUTATHIONE_PEROXID_1"/>
    <property type="match status" value="1"/>
</dbReference>
<dbReference type="PANTHER" id="PTHR11592">
    <property type="entry name" value="GLUTATHIONE PEROXIDASE"/>
    <property type="match status" value="1"/>
</dbReference>
<feature type="chain" id="PRO_5004639168" description="Glutathione peroxidase" evidence="6">
    <location>
        <begin position="23"/>
        <end position="181"/>
    </location>
</feature>
<keyword evidence="3 5" id="KW-0560">Oxidoreductase</keyword>
<dbReference type="eggNOG" id="COG0386">
    <property type="taxonomic scope" value="Bacteria"/>
</dbReference>
<dbReference type="OrthoDB" id="9785502at2"/>
<dbReference type="PRINTS" id="PR01011">
    <property type="entry name" value="GLUTPROXDASE"/>
</dbReference>
<dbReference type="EMBL" id="BATL01000016">
    <property type="protein sequence ID" value="GAD74824.1"/>
    <property type="molecule type" value="Genomic_DNA"/>
</dbReference>
<dbReference type="Pfam" id="PF00255">
    <property type="entry name" value="GSHPx"/>
    <property type="match status" value="1"/>
</dbReference>
<evidence type="ECO:0000256" key="4">
    <source>
        <dbReference type="PIRSR" id="PIRSR000303-1"/>
    </source>
</evidence>
<evidence type="ECO:0000313" key="8">
    <source>
        <dbReference type="EMBL" id="GAD74824.1"/>
    </source>
</evidence>
<dbReference type="InterPro" id="IPR000889">
    <property type="entry name" value="Glutathione_peroxidase"/>
</dbReference>
<dbReference type="STRING" id="1219077.VAZ01S_016_00080"/>
<feature type="active site" evidence="4">
    <location>
        <position position="62"/>
    </location>
</feature>
<dbReference type="AlphaFoldDB" id="U3BZY3"/>
<dbReference type="Proteomes" id="UP000016567">
    <property type="component" value="Unassembled WGS sequence"/>
</dbReference>
<evidence type="ECO:0000256" key="2">
    <source>
        <dbReference type="ARBA" id="ARBA00022559"/>
    </source>
</evidence>
<protein>
    <recommendedName>
        <fullName evidence="5">Glutathione peroxidase</fullName>
    </recommendedName>
</protein>
<dbReference type="InterPro" id="IPR013766">
    <property type="entry name" value="Thioredoxin_domain"/>
</dbReference>
<comment type="caution">
    <text evidence="8">The sequence shown here is derived from an EMBL/GenBank/DDBJ whole genome shotgun (WGS) entry which is preliminary data.</text>
</comment>
<feature type="domain" description="Thioredoxin" evidence="7">
    <location>
        <begin position="12"/>
        <end position="181"/>
    </location>
</feature>
<dbReference type="SUPFAM" id="SSF52833">
    <property type="entry name" value="Thioredoxin-like"/>
    <property type="match status" value="1"/>
</dbReference>
<dbReference type="RefSeq" id="WP_021708604.1">
    <property type="nucleotide sequence ID" value="NZ_BAOB01000071.1"/>
</dbReference>
<dbReference type="GO" id="GO:0004601">
    <property type="term" value="F:peroxidase activity"/>
    <property type="evidence" value="ECO:0007669"/>
    <property type="project" value="UniProtKB-KW"/>
</dbReference>
<dbReference type="PROSITE" id="PS51355">
    <property type="entry name" value="GLUTATHIONE_PEROXID_3"/>
    <property type="match status" value="1"/>
</dbReference>
<evidence type="ECO:0000256" key="1">
    <source>
        <dbReference type="ARBA" id="ARBA00006926"/>
    </source>
</evidence>
<dbReference type="PANTHER" id="PTHR11592:SF44">
    <property type="entry name" value="GLUTATHIONE PEROXIDASE"/>
    <property type="match status" value="1"/>
</dbReference>
<comment type="similarity">
    <text evidence="1 5">Belongs to the glutathione peroxidase family.</text>
</comment>
<evidence type="ECO:0000256" key="3">
    <source>
        <dbReference type="ARBA" id="ARBA00023002"/>
    </source>
</evidence>
<keyword evidence="6" id="KW-0732">Signal</keyword>
<evidence type="ECO:0000256" key="6">
    <source>
        <dbReference type="SAM" id="SignalP"/>
    </source>
</evidence>
<name>U3BZY3_9VIBR</name>
<proteinExistence type="inferred from homology"/>
<dbReference type="InterPro" id="IPR029759">
    <property type="entry name" value="GPX_AS"/>
</dbReference>
<evidence type="ECO:0000313" key="9">
    <source>
        <dbReference type="Proteomes" id="UP000016567"/>
    </source>
</evidence>
<accession>U3BZY3</accession>
<evidence type="ECO:0000259" key="7">
    <source>
        <dbReference type="PROSITE" id="PS51352"/>
    </source>
</evidence>
<dbReference type="PROSITE" id="PS51352">
    <property type="entry name" value="THIOREDOXIN_2"/>
    <property type="match status" value="1"/>
</dbReference>